<dbReference type="PROSITE" id="PS01124">
    <property type="entry name" value="HTH_ARAC_FAMILY_2"/>
    <property type="match status" value="1"/>
</dbReference>
<dbReference type="Gene3D" id="2.60.120.10">
    <property type="entry name" value="Jelly Rolls"/>
    <property type="match status" value="1"/>
</dbReference>
<sequence length="280" mass="33047">MDFRYEVVMPNEGLPFRMFIFEGKDGNYRVTKHWHQSVELFLVLEGTIGFYINSRYFSLSEQDFVIVNANEIHSIDCPDPNLTIVLQIPAEAFENYREEAPYINFGRGSEEARARLVELVTDMFQAYEEKKYGYLLRVKGEFYQLLYLLVTEFKEEKLDAEVVRRRRQLDKLSQVTAFMKSHYREDIRLEEVADRFGFSPTYLSRIFQKYAQVNYRTYLIDLRVKYAVRELINTDREIGDIAMDHGFPDGRAFAKAFKKRYGCLPSVYRKNLAGQGIQSK</sequence>
<dbReference type="SMART" id="SM00342">
    <property type="entry name" value="HTH_ARAC"/>
    <property type="match status" value="1"/>
</dbReference>
<protein>
    <submittedName>
        <fullName evidence="5">Helix-turn-helix transcriptional regulator</fullName>
    </submittedName>
</protein>
<dbReference type="InterPro" id="IPR020449">
    <property type="entry name" value="Tscrpt_reg_AraC-type_HTH"/>
</dbReference>
<dbReference type="InterPro" id="IPR003313">
    <property type="entry name" value="AraC-bd"/>
</dbReference>
<dbReference type="GO" id="GO:0003700">
    <property type="term" value="F:DNA-binding transcription factor activity"/>
    <property type="evidence" value="ECO:0007669"/>
    <property type="project" value="InterPro"/>
</dbReference>
<evidence type="ECO:0000313" key="6">
    <source>
        <dbReference type="Proteomes" id="UP000886860"/>
    </source>
</evidence>
<dbReference type="PANTHER" id="PTHR43280:SF2">
    <property type="entry name" value="HTH-TYPE TRANSCRIPTIONAL REGULATOR EXSA"/>
    <property type="match status" value="1"/>
</dbReference>
<gene>
    <name evidence="5" type="ORF">IAB60_09645</name>
</gene>
<accession>A0A9D1GJK2</accession>
<reference evidence="5" key="2">
    <citation type="journal article" date="2021" name="PeerJ">
        <title>Extensive microbial diversity within the chicken gut microbiome revealed by metagenomics and culture.</title>
        <authorList>
            <person name="Gilroy R."/>
            <person name="Ravi A."/>
            <person name="Getino M."/>
            <person name="Pursley I."/>
            <person name="Horton D.L."/>
            <person name="Alikhan N.F."/>
            <person name="Baker D."/>
            <person name="Gharbi K."/>
            <person name="Hall N."/>
            <person name="Watson M."/>
            <person name="Adriaenssens E.M."/>
            <person name="Foster-Nyarko E."/>
            <person name="Jarju S."/>
            <person name="Secka A."/>
            <person name="Antonio M."/>
            <person name="Oren A."/>
            <person name="Chaudhuri R.R."/>
            <person name="La Ragione R."/>
            <person name="Hildebrand F."/>
            <person name="Pallen M.J."/>
        </authorList>
    </citation>
    <scope>NUCLEOTIDE SEQUENCE</scope>
    <source>
        <strain evidence="5">CHK123-3438</strain>
    </source>
</reference>
<dbReference type="Proteomes" id="UP000886860">
    <property type="component" value="Unassembled WGS sequence"/>
</dbReference>
<evidence type="ECO:0000259" key="4">
    <source>
        <dbReference type="PROSITE" id="PS01124"/>
    </source>
</evidence>
<feature type="domain" description="HTH araC/xylS-type" evidence="4">
    <location>
        <begin position="173"/>
        <end position="271"/>
    </location>
</feature>
<evidence type="ECO:0000256" key="2">
    <source>
        <dbReference type="ARBA" id="ARBA00023125"/>
    </source>
</evidence>
<keyword evidence="2" id="KW-0238">DNA-binding</keyword>
<dbReference type="Gene3D" id="1.10.10.60">
    <property type="entry name" value="Homeodomain-like"/>
    <property type="match status" value="2"/>
</dbReference>
<dbReference type="InterPro" id="IPR018060">
    <property type="entry name" value="HTH_AraC"/>
</dbReference>
<dbReference type="CDD" id="cd02208">
    <property type="entry name" value="cupin_RmlC-like"/>
    <property type="match status" value="1"/>
</dbReference>
<keyword evidence="3" id="KW-0804">Transcription</keyword>
<dbReference type="SUPFAM" id="SSF46689">
    <property type="entry name" value="Homeodomain-like"/>
    <property type="match status" value="2"/>
</dbReference>
<dbReference type="AlphaFoldDB" id="A0A9D1GJK2"/>
<dbReference type="Pfam" id="PF12833">
    <property type="entry name" value="HTH_18"/>
    <property type="match status" value="1"/>
</dbReference>
<keyword evidence="1" id="KW-0805">Transcription regulation</keyword>
<name>A0A9D1GJK2_9FIRM</name>
<dbReference type="InterPro" id="IPR014710">
    <property type="entry name" value="RmlC-like_jellyroll"/>
</dbReference>
<dbReference type="InterPro" id="IPR018062">
    <property type="entry name" value="HTH_AraC-typ_CS"/>
</dbReference>
<evidence type="ECO:0000256" key="1">
    <source>
        <dbReference type="ARBA" id="ARBA00023015"/>
    </source>
</evidence>
<evidence type="ECO:0000256" key="3">
    <source>
        <dbReference type="ARBA" id="ARBA00023163"/>
    </source>
</evidence>
<dbReference type="InterPro" id="IPR037923">
    <property type="entry name" value="HTH-like"/>
</dbReference>
<dbReference type="PANTHER" id="PTHR43280">
    <property type="entry name" value="ARAC-FAMILY TRANSCRIPTIONAL REGULATOR"/>
    <property type="match status" value="1"/>
</dbReference>
<evidence type="ECO:0000313" key="5">
    <source>
        <dbReference type="EMBL" id="HIT42335.1"/>
    </source>
</evidence>
<dbReference type="EMBL" id="DVKS01000164">
    <property type="protein sequence ID" value="HIT42335.1"/>
    <property type="molecule type" value="Genomic_DNA"/>
</dbReference>
<proteinExistence type="predicted"/>
<dbReference type="GO" id="GO:0043565">
    <property type="term" value="F:sequence-specific DNA binding"/>
    <property type="evidence" value="ECO:0007669"/>
    <property type="project" value="InterPro"/>
</dbReference>
<reference evidence="5" key="1">
    <citation type="submission" date="2020-10" db="EMBL/GenBank/DDBJ databases">
        <authorList>
            <person name="Gilroy R."/>
        </authorList>
    </citation>
    <scope>NUCLEOTIDE SEQUENCE</scope>
    <source>
        <strain evidence="5">CHK123-3438</strain>
    </source>
</reference>
<dbReference type="SUPFAM" id="SSF51215">
    <property type="entry name" value="Regulatory protein AraC"/>
    <property type="match status" value="1"/>
</dbReference>
<comment type="caution">
    <text evidence="5">The sequence shown here is derived from an EMBL/GenBank/DDBJ whole genome shotgun (WGS) entry which is preliminary data.</text>
</comment>
<dbReference type="PROSITE" id="PS00041">
    <property type="entry name" value="HTH_ARAC_FAMILY_1"/>
    <property type="match status" value="1"/>
</dbReference>
<dbReference type="PRINTS" id="PR00032">
    <property type="entry name" value="HTHARAC"/>
</dbReference>
<dbReference type="InterPro" id="IPR009057">
    <property type="entry name" value="Homeodomain-like_sf"/>
</dbReference>
<organism evidence="5 6">
    <name type="scientific">Candidatus Caccovicinus merdipullorum</name>
    <dbReference type="NCBI Taxonomy" id="2840724"/>
    <lineage>
        <taxon>Bacteria</taxon>
        <taxon>Bacillati</taxon>
        <taxon>Bacillota</taxon>
        <taxon>Clostridia</taxon>
        <taxon>Eubacteriales</taxon>
        <taxon>Candidatus Caccovicinus</taxon>
    </lineage>
</organism>
<dbReference type="Pfam" id="PF02311">
    <property type="entry name" value="AraC_binding"/>
    <property type="match status" value="1"/>
</dbReference>